<evidence type="ECO:0000313" key="2">
    <source>
        <dbReference type="Proteomes" id="UP001214854"/>
    </source>
</evidence>
<accession>A0ABT5HRV9</accession>
<name>A0ABT5HRV9_9CAUL</name>
<sequence>MVDAAIILRLTIKDPVPGVLYSLQDKDNRPVEAKIAGETSLSFDVPVRLSDDGRWLGAFVRREGPTRRFIYIAIGQQAGESHSLWSRRAKIDIHTLPEDLRVLARAGRVIEAVLPGRGKDGTPACATVRPAGGWRESENG</sequence>
<proteinExistence type="predicted"/>
<dbReference type="Pfam" id="PF19452">
    <property type="entry name" value="DUF5990"/>
    <property type="match status" value="1"/>
</dbReference>
<dbReference type="Proteomes" id="UP001214854">
    <property type="component" value="Unassembled WGS sequence"/>
</dbReference>
<protein>
    <submittedName>
        <fullName evidence="1">DUF5990 family protein</fullName>
    </submittedName>
</protein>
<keyword evidence="2" id="KW-1185">Reference proteome</keyword>
<evidence type="ECO:0000313" key="1">
    <source>
        <dbReference type="EMBL" id="MDC7682673.1"/>
    </source>
</evidence>
<dbReference type="InterPro" id="IPR046032">
    <property type="entry name" value="DUF5990"/>
</dbReference>
<reference evidence="1 2" key="1">
    <citation type="submission" date="2023-01" db="EMBL/GenBank/DDBJ databases">
        <title>Novel species of the genus Asticcacaulis isolated from rivers.</title>
        <authorList>
            <person name="Lu H."/>
        </authorList>
    </citation>
    <scope>NUCLEOTIDE SEQUENCE [LARGE SCALE GENOMIC DNA]</scope>
    <source>
        <strain evidence="1 2">BYS171W</strain>
    </source>
</reference>
<dbReference type="RefSeq" id="WP_272747157.1">
    <property type="nucleotide sequence ID" value="NZ_JAQQKX010000003.1"/>
</dbReference>
<organism evidence="1 2">
    <name type="scientific">Asticcacaulis aquaticus</name>
    <dbReference type="NCBI Taxonomy" id="2984212"/>
    <lineage>
        <taxon>Bacteria</taxon>
        <taxon>Pseudomonadati</taxon>
        <taxon>Pseudomonadota</taxon>
        <taxon>Alphaproteobacteria</taxon>
        <taxon>Caulobacterales</taxon>
        <taxon>Caulobacteraceae</taxon>
        <taxon>Asticcacaulis</taxon>
    </lineage>
</organism>
<gene>
    <name evidence="1" type="ORF">PQU92_05260</name>
</gene>
<comment type="caution">
    <text evidence="1">The sequence shown here is derived from an EMBL/GenBank/DDBJ whole genome shotgun (WGS) entry which is preliminary data.</text>
</comment>
<dbReference type="EMBL" id="JAQQKX010000003">
    <property type="protein sequence ID" value="MDC7682673.1"/>
    <property type="molecule type" value="Genomic_DNA"/>
</dbReference>